<dbReference type="CDD" id="cd07896">
    <property type="entry name" value="Adenylation_kDNA_ligase_like"/>
    <property type="match status" value="1"/>
</dbReference>
<name>A0ABU1B9F3_PSEHA</name>
<evidence type="ECO:0000313" key="11">
    <source>
        <dbReference type="Proteomes" id="UP001226574"/>
    </source>
</evidence>
<dbReference type="Gene3D" id="2.40.50.140">
    <property type="entry name" value="Nucleic acid-binding proteins"/>
    <property type="match status" value="1"/>
</dbReference>
<evidence type="ECO:0000256" key="5">
    <source>
        <dbReference type="ARBA" id="ARBA00023204"/>
    </source>
</evidence>
<comment type="catalytic activity">
    <reaction evidence="6">
        <text>ATP + (deoxyribonucleotide)n-3'-hydroxyl + 5'-phospho-(deoxyribonucleotide)m = (deoxyribonucleotide)n+m + AMP + diphosphate.</text>
        <dbReference type="EC" id="6.5.1.1"/>
    </reaction>
</comment>
<dbReference type="Pfam" id="PF01068">
    <property type="entry name" value="DNA_ligase_A_M"/>
    <property type="match status" value="1"/>
</dbReference>
<keyword evidence="4" id="KW-0227">DNA damage</keyword>
<dbReference type="Gene3D" id="3.30.470.30">
    <property type="entry name" value="DNA ligase/mRNA capping enzyme"/>
    <property type="match status" value="1"/>
</dbReference>
<dbReference type="InterPro" id="IPR012310">
    <property type="entry name" value="DNA_ligase_ATP-dep_cent"/>
</dbReference>
<dbReference type="Pfam" id="PF14743">
    <property type="entry name" value="DNA_ligase_OB_2"/>
    <property type="match status" value="1"/>
</dbReference>
<comment type="cofactor">
    <cofactor evidence="1">
        <name>a divalent metal cation</name>
        <dbReference type="ChEBI" id="CHEBI:60240"/>
    </cofactor>
</comment>
<proteinExistence type="predicted"/>
<evidence type="ECO:0000259" key="8">
    <source>
        <dbReference type="Pfam" id="PF01068"/>
    </source>
</evidence>
<evidence type="ECO:0000256" key="3">
    <source>
        <dbReference type="ARBA" id="ARBA00022705"/>
    </source>
</evidence>
<dbReference type="NCBIfam" id="NF006592">
    <property type="entry name" value="PRK09125.1"/>
    <property type="match status" value="1"/>
</dbReference>
<keyword evidence="11" id="KW-1185">Reference proteome</keyword>
<dbReference type="InterPro" id="IPR029319">
    <property type="entry name" value="DNA_ligase_OB"/>
</dbReference>
<dbReference type="SUPFAM" id="SSF50249">
    <property type="entry name" value="Nucleic acid-binding proteins"/>
    <property type="match status" value="1"/>
</dbReference>
<keyword evidence="7" id="KW-0732">Signal</keyword>
<feature type="domain" description="DNA ligase OB-like" evidence="9">
    <location>
        <begin position="214"/>
        <end position="279"/>
    </location>
</feature>
<dbReference type="RefSeq" id="WP_309038615.1">
    <property type="nucleotide sequence ID" value="NZ_JAVIFY010000003.1"/>
</dbReference>
<dbReference type="GO" id="GO:0003910">
    <property type="term" value="F:DNA ligase (ATP) activity"/>
    <property type="evidence" value="ECO:0007669"/>
    <property type="project" value="UniProtKB-EC"/>
</dbReference>
<dbReference type="InterPro" id="IPR012340">
    <property type="entry name" value="NA-bd_OB-fold"/>
</dbReference>
<dbReference type="PANTHER" id="PTHR47810:SF1">
    <property type="entry name" value="DNA LIGASE B"/>
    <property type="match status" value="1"/>
</dbReference>
<keyword evidence="3" id="KW-0235">DNA replication</keyword>
<evidence type="ECO:0000256" key="7">
    <source>
        <dbReference type="SAM" id="SignalP"/>
    </source>
</evidence>
<feature type="chain" id="PRO_5047493643" evidence="7">
    <location>
        <begin position="20"/>
        <end position="282"/>
    </location>
</feature>
<feature type="domain" description="ATP-dependent DNA ligase family profile" evidence="8">
    <location>
        <begin position="50"/>
        <end position="200"/>
    </location>
</feature>
<evidence type="ECO:0000256" key="6">
    <source>
        <dbReference type="ARBA" id="ARBA00034003"/>
    </source>
</evidence>
<reference evidence="10 11" key="1">
    <citation type="submission" date="2023-08" db="EMBL/GenBank/DDBJ databases">
        <title>Pseudoalteromonas haloplanktis LL1 genome.</title>
        <authorList>
            <person name="Wu S."/>
        </authorList>
    </citation>
    <scope>NUCLEOTIDE SEQUENCE [LARGE SCALE GENOMIC DNA]</scope>
    <source>
        <strain evidence="10 11">LL1</strain>
    </source>
</reference>
<accession>A0ABU1B9F3</accession>
<keyword evidence="5" id="KW-0234">DNA repair</keyword>
<dbReference type="Gene3D" id="3.30.1490.70">
    <property type="match status" value="1"/>
</dbReference>
<dbReference type="PANTHER" id="PTHR47810">
    <property type="entry name" value="DNA LIGASE"/>
    <property type="match status" value="1"/>
</dbReference>
<keyword evidence="2 10" id="KW-0436">Ligase</keyword>
<dbReference type="CDD" id="cd08041">
    <property type="entry name" value="OBF_kDNA_ligase_like"/>
    <property type="match status" value="1"/>
</dbReference>
<dbReference type="SUPFAM" id="SSF56091">
    <property type="entry name" value="DNA ligase/mRNA capping enzyme, catalytic domain"/>
    <property type="match status" value="1"/>
</dbReference>
<gene>
    <name evidence="10" type="ORF">RC083_06105</name>
</gene>
<dbReference type="InterPro" id="IPR050326">
    <property type="entry name" value="NAD_dep_DNA_ligaseB"/>
</dbReference>
<dbReference type="EMBL" id="JAVIFY010000003">
    <property type="protein sequence ID" value="MDQ9091163.1"/>
    <property type="molecule type" value="Genomic_DNA"/>
</dbReference>
<evidence type="ECO:0000256" key="2">
    <source>
        <dbReference type="ARBA" id="ARBA00022598"/>
    </source>
</evidence>
<dbReference type="EC" id="6.5.1.1" evidence="10"/>
<dbReference type="Proteomes" id="UP001226574">
    <property type="component" value="Unassembled WGS sequence"/>
</dbReference>
<evidence type="ECO:0000256" key="1">
    <source>
        <dbReference type="ARBA" id="ARBA00001968"/>
    </source>
</evidence>
<organism evidence="10 11">
    <name type="scientific">Pseudoalteromonas haloplanktis</name>
    <name type="common">Alteromonas haloplanktis</name>
    <dbReference type="NCBI Taxonomy" id="228"/>
    <lineage>
        <taxon>Bacteria</taxon>
        <taxon>Pseudomonadati</taxon>
        <taxon>Pseudomonadota</taxon>
        <taxon>Gammaproteobacteria</taxon>
        <taxon>Alteromonadales</taxon>
        <taxon>Pseudoalteromonadaceae</taxon>
        <taxon>Pseudoalteromonas</taxon>
    </lineage>
</organism>
<protein>
    <submittedName>
        <fullName evidence="10">DNA ligase</fullName>
        <ecNumber evidence="10">6.5.1.1</ecNumber>
    </submittedName>
</protein>
<evidence type="ECO:0000313" key="10">
    <source>
        <dbReference type="EMBL" id="MDQ9091163.1"/>
    </source>
</evidence>
<evidence type="ECO:0000259" key="9">
    <source>
        <dbReference type="Pfam" id="PF14743"/>
    </source>
</evidence>
<comment type="caution">
    <text evidence="10">The sequence shown here is derived from an EMBL/GenBank/DDBJ whole genome shotgun (WGS) entry which is preliminary data.</text>
</comment>
<evidence type="ECO:0000256" key="4">
    <source>
        <dbReference type="ARBA" id="ARBA00022763"/>
    </source>
</evidence>
<feature type="signal peptide" evidence="7">
    <location>
        <begin position="1"/>
        <end position="19"/>
    </location>
</feature>
<sequence>MLKGLIIVWLLLISFNCFATKPPIIANAQLAKVYQQDNAPAIENYLVSEKFDGVRAIWTGTELITRNDNLIHAPAWFVADLPNVRLDGELWTKHGDFAAISGIVRTQKPRDSDWQKVTYQIFDMPDQTSPFQTRYENYLNLVNRINRPHIQAVQQHHFKTEQALSTFFEQIVQLGGEGVMLHLASATHKSGRSDALLKLKPYLDNEAVVIEHLPGKGKYQGMLGALRVKTAEGLQFNIGTGFTDQQRQEPPKIGATITYRYHGFTKNGVPRFASFVRERKAE</sequence>